<dbReference type="EMBL" id="UINC01001554">
    <property type="protein sequence ID" value="SUZ83527.1"/>
    <property type="molecule type" value="Genomic_DNA"/>
</dbReference>
<organism evidence="2">
    <name type="scientific">marine metagenome</name>
    <dbReference type="NCBI Taxonomy" id="408172"/>
    <lineage>
        <taxon>unclassified sequences</taxon>
        <taxon>metagenomes</taxon>
        <taxon>ecological metagenomes</taxon>
    </lineage>
</organism>
<evidence type="ECO:0000256" key="1">
    <source>
        <dbReference type="SAM" id="Phobius"/>
    </source>
</evidence>
<protein>
    <submittedName>
        <fullName evidence="2">Uncharacterized protein</fullName>
    </submittedName>
</protein>
<dbReference type="AlphaFoldDB" id="A0A381R0Y3"/>
<accession>A0A381R0Y3</accession>
<feature type="transmembrane region" description="Helical" evidence="1">
    <location>
        <begin position="55"/>
        <end position="73"/>
    </location>
</feature>
<reference evidence="2" key="1">
    <citation type="submission" date="2018-05" db="EMBL/GenBank/DDBJ databases">
        <authorList>
            <person name="Lanie J.A."/>
            <person name="Ng W.-L."/>
            <person name="Kazmierczak K.M."/>
            <person name="Andrzejewski T.M."/>
            <person name="Davidsen T.M."/>
            <person name="Wayne K.J."/>
            <person name="Tettelin H."/>
            <person name="Glass J.I."/>
            <person name="Rusch D."/>
            <person name="Podicherti R."/>
            <person name="Tsui H.-C.T."/>
            <person name="Winkler M.E."/>
        </authorList>
    </citation>
    <scope>NUCLEOTIDE SEQUENCE</scope>
</reference>
<proteinExistence type="predicted"/>
<evidence type="ECO:0000313" key="2">
    <source>
        <dbReference type="EMBL" id="SUZ83527.1"/>
    </source>
</evidence>
<keyword evidence="1" id="KW-1133">Transmembrane helix</keyword>
<keyword evidence="1" id="KW-0472">Membrane</keyword>
<name>A0A381R0Y3_9ZZZZ</name>
<gene>
    <name evidence="2" type="ORF">METZ01_LOCUS36381</name>
</gene>
<feature type="transmembrane region" description="Helical" evidence="1">
    <location>
        <begin position="12"/>
        <end position="35"/>
    </location>
</feature>
<sequence>MNSWILKVKYYLNKFIEVGVLLLAASVLAEIIFGPDVAFFGSQVTKNLVALLNTLGDQGIAALIVVFAVIFTYRKLLK</sequence>
<keyword evidence="1" id="KW-0812">Transmembrane</keyword>